<protein>
    <submittedName>
        <fullName evidence="2">Uncharacterized protein</fullName>
    </submittedName>
</protein>
<feature type="transmembrane region" description="Helical" evidence="1">
    <location>
        <begin position="232"/>
        <end position="250"/>
    </location>
</feature>
<dbReference type="Proteomes" id="UP000062043">
    <property type="component" value="Chromosome"/>
</dbReference>
<dbReference type="OrthoDB" id="86028at2157"/>
<evidence type="ECO:0000313" key="3">
    <source>
        <dbReference type="Proteomes" id="UP000062043"/>
    </source>
</evidence>
<organism evidence="2 3">
    <name type="scientific">Thermococcus guaymasensis DSM 11113</name>
    <dbReference type="NCBI Taxonomy" id="1432656"/>
    <lineage>
        <taxon>Archaea</taxon>
        <taxon>Methanobacteriati</taxon>
        <taxon>Methanobacteriota</taxon>
        <taxon>Thermococci</taxon>
        <taxon>Thermococcales</taxon>
        <taxon>Thermococcaceae</taxon>
        <taxon>Thermococcus</taxon>
    </lineage>
</organism>
<dbReference type="GeneID" id="27135296"/>
<evidence type="ECO:0000313" key="2">
    <source>
        <dbReference type="EMBL" id="AJC71839.1"/>
    </source>
</evidence>
<proteinExistence type="predicted"/>
<dbReference type="InterPro" id="IPR006311">
    <property type="entry name" value="TAT_signal"/>
</dbReference>
<dbReference type="PATRIC" id="fig|1432656.3.peg.1252"/>
<evidence type="ECO:0000256" key="1">
    <source>
        <dbReference type="SAM" id="Phobius"/>
    </source>
</evidence>
<keyword evidence="1" id="KW-1133">Transmembrane helix</keyword>
<keyword evidence="1" id="KW-0472">Membrane</keyword>
<accession>A0A0X1KKP7</accession>
<dbReference type="EMBL" id="CP007140">
    <property type="protein sequence ID" value="AJC71839.1"/>
    <property type="molecule type" value="Genomic_DNA"/>
</dbReference>
<dbReference type="InterPro" id="IPR035185">
    <property type="entry name" value="DUF5305"/>
</dbReference>
<dbReference type="STRING" id="1432656.X802_06455"/>
<keyword evidence="3" id="KW-1185">Reference proteome</keyword>
<dbReference type="Pfam" id="PF17231">
    <property type="entry name" value="DUF5305"/>
    <property type="match status" value="1"/>
</dbReference>
<dbReference type="PROSITE" id="PS51318">
    <property type="entry name" value="TAT"/>
    <property type="match status" value="1"/>
</dbReference>
<reference evidence="2 3" key="1">
    <citation type="submission" date="2014-01" db="EMBL/GenBank/DDBJ databases">
        <title>Genome sequencing of Thermococcus guaymasensis.</title>
        <authorList>
            <person name="Zhang X."/>
            <person name="Alvare G."/>
            <person name="Fristensky B."/>
            <person name="Chen L."/>
            <person name="Suen T."/>
            <person name="Chen Q."/>
            <person name="Ma K."/>
        </authorList>
    </citation>
    <scope>NUCLEOTIDE SEQUENCE [LARGE SCALE GENOMIC DNA]</scope>
    <source>
        <strain evidence="2 3">DSM 11113</strain>
    </source>
</reference>
<gene>
    <name evidence="2" type="ORF">X802_06455</name>
</gene>
<keyword evidence="1" id="KW-0812">Transmembrane</keyword>
<name>A0A0X1KKP7_9EURY</name>
<dbReference type="RefSeq" id="WP_062371941.1">
    <property type="nucleotide sequence ID" value="NZ_CP007140.1"/>
</dbReference>
<sequence length="333" mass="37059">MKINKTNRRKFLGVAIAVSLGLAITFMVYSGLAYARSPTTTHASYETAYVETGKLTHWGFFTNETVYKNGTSLEYYPEKITSYIAGNYVYLAEPGATAHYRAALKTDYYVTSGKDRIYITNTSQILGEGDFSGTFSVPVTFNLTDMEISLKRIREGTGLYRAEADVYLLVEVASNEREAFVQRVSLTRDSGGMLTLKGAEKENKKVIRHVNTTVNKVSFLGKEVNVSTARTVFPVMAVLFIIPPLGFAYLSRERKVDELKGLRKFIVEGVPSAIGTIDPVNLESVEDLEKVFDLVDKPIVHYRQDGEDVYAIVDGDVVYEYRKPLPGGGKEAN</sequence>
<dbReference type="AlphaFoldDB" id="A0A0X1KKP7"/>
<dbReference type="KEGG" id="tgy:X802_06455"/>